<evidence type="ECO:0000313" key="1">
    <source>
        <dbReference type="EMBL" id="GER94864.1"/>
    </source>
</evidence>
<dbReference type="PROSITE" id="PS51257">
    <property type="entry name" value="PROKAR_LIPOPROTEIN"/>
    <property type="match status" value="1"/>
</dbReference>
<gene>
    <name evidence="1" type="ORF">A45J_2630</name>
</gene>
<dbReference type="AlphaFoldDB" id="A0A5J4L010"/>
<reference evidence="1" key="1">
    <citation type="submission" date="2019-10" db="EMBL/GenBank/DDBJ databases">
        <title>Metagenomic sequencing of thiosulfate-disproportionating enrichment culture.</title>
        <authorList>
            <person name="Umezawa K."/>
            <person name="Kojima H."/>
            <person name="Fukui M."/>
        </authorList>
    </citation>
    <scope>NUCLEOTIDE SEQUENCE</scope>
    <source>
        <strain evidence="1">45J</strain>
    </source>
</reference>
<sequence length="577" mass="62185">MSYKKHILLYILAVACLIIVFLIISRPIYAFDINSFSSGIQQKNTPEQWIQKRQIPNYDESKLNQGNYSGYEDPQKAQKFQDLAAQMLQSQYTYTCSMIRKVEDKTLYECNVDKSIYPTMDLCVANCKADYACNQEQCLLQNLCSAFQSCPLGDYPCINNTCTQTGVCSSTQVTIAQYQCPMTGQIYSDLTTCNNNCVQTAMCSAISLSGGGGFSFSEESQCGSSMFWHPLAYLTSISFGGSGNQLVITGSYIKPDSNTCGYDGNDPCNNSCSYSRSVSITVSGATLSGGGGFSFSETSQCGSSMFWHPLAYLTSISFGGSGNHLVITGSYIKPDSNTCGYDGNDPCNNSCSYSRSVSITVSGATLSGGGGFSFSETSQCGSSMFWHPLAYLTSISFGGSGNHLVITGSYIKPDSNTCGYDGNDPCNNSCSYSRSVSITVSGYTCPLGSQYPCSGSPPMCVKSQSCLTQSSTTTKYQCSLTGTQYDTQNQCTAACLNTATCNTNYKCTYENSIYGDASTCQANCSFFQCPSDGAYYMTMSDCQNACASFICQKDGVKYNNQYDCQLNCKEAGACTAQ</sequence>
<dbReference type="EMBL" id="BLAB01000001">
    <property type="protein sequence ID" value="GER94864.1"/>
    <property type="molecule type" value="Genomic_DNA"/>
</dbReference>
<protein>
    <submittedName>
        <fullName evidence="1">Uncharacterized protein</fullName>
    </submittedName>
</protein>
<organism evidence="1">
    <name type="scientific">hot springs metagenome</name>
    <dbReference type="NCBI Taxonomy" id="433727"/>
    <lineage>
        <taxon>unclassified sequences</taxon>
        <taxon>metagenomes</taxon>
        <taxon>ecological metagenomes</taxon>
    </lineage>
</organism>
<accession>A0A5J4L010</accession>
<proteinExistence type="predicted"/>
<name>A0A5J4L010_9ZZZZ</name>
<comment type="caution">
    <text evidence="1">The sequence shown here is derived from an EMBL/GenBank/DDBJ whole genome shotgun (WGS) entry which is preliminary data.</text>
</comment>